<gene>
    <name evidence="2" type="ORF">C4B60_15805</name>
</gene>
<organism evidence="2 3">
    <name type="scientific">Jeotgalibacillus proteolyticus</name>
    <dbReference type="NCBI Taxonomy" id="2082395"/>
    <lineage>
        <taxon>Bacteria</taxon>
        <taxon>Bacillati</taxon>
        <taxon>Bacillota</taxon>
        <taxon>Bacilli</taxon>
        <taxon>Bacillales</taxon>
        <taxon>Caryophanaceae</taxon>
        <taxon>Jeotgalibacillus</taxon>
    </lineage>
</organism>
<keyword evidence="1" id="KW-1133">Transmembrane helix</keyword>
<dbReference type="OrthoDB" id="2456745at2"/>
<proteinExistence type="predicted"/>
<keyword evidence="3" id="KW-1185">Reference proteome</keyword>
<dbReference type="EMBL" id="PREZ01000006">
    <property type="protein sequence ID" value="PPA69267.1"/>
    <property type="molecule type" value="Genomic_DNA"/>
</dbReference>
<evidence type="ECO:0000256" key="1">
    <source>
        <dbReference type="SAM" id="Phobius"/>
    </source>
</evidence>
<accession>A0A2S5G8D7</accession>
<dbReference type="Proteomes" id="UP000239047">
    <property type="component" value="Unassembled WGS sequence"/>
</dbReference>
<name>A0A2S5G8D7_9BACL</name>
<sequence>MNHTYISLGSLFLAAAGIIYGLERLSSYIYWHALVTDGSGYPTEPDTFLLFSNLFVPLFLVIAIIFYIFHFKGVNKDLS</sequence>
<feature type="transmembrane region" description="Helical" evidence="1">
    <location>
        <begin position="48"/>
        <end position="69"/>
    </location>
</feature>
<comment type="caution">
    <text evidence="2">The sequence shown here is derived from an EMBL/GenBank/DDBJ whole genome shotgun (WGS) entry which is preliminary data.</text>
</comment>
<reference evidence="2 3" key="1">
    <citation type="submission" date="2018-02" db="EMBL/GenBank/DDBJ databases">
        <title>Jeotgalibacillus proteolyticum sp. nov. a protease producing bacterium isolated from ocean sediments of Laizhou Bay.</title>
        <authorList>
            <person name="Li Y."/>
        </authorList>
    </citation>
    <scope>NUCLEOTIDE SEQUENCE [LARGE SCALE GENOMIC DNA]</scope>
    <source>
        <strain evidence="2 3">22-7</strain>
    </source>
</reference>
<keyword evidence="1" id="KW-0472">Membrane</keyword>
<evidence type="ECO:0000313" key="2">
    <source>
        <dbReference type="EMBL" id="PPA69267.1"/>
    </source>
</evidence>
<dbReference type="AlphaFoldDB" id="A0A2S5G8D7"/>
<keyword evidence="1" id="KW-0812">Transmembrane</keyword>
<evidence type="ECO:0000313" key="3">
    <source>
        <dbReference type="Proteomes" id="UP000239047"/>
    </source>
</evidence>
<dbReference type="RefSeq" id="WP_104059005.1">
    <property type="nucleotide sequence ID" value="NZ_PREZ01000006.1"/>
</dbReference>
<protein>
    <submittedName>
        <fullName evidence="2">Uncharacterized protein</fullName>
    </submittedName>
</protein>